<reference evidence="5 6" key="1">
    <citation type="submission" date="2019-11" db="EMBL/GenBank/DDBJ databases">
        <title>Isolation and Application of One Kind of P-Hydroxybenzoic Acid Degrading Bacterium in Mitigating Cropping Obstacle of Cucumber.</title>
        <authorList>
            <person name="Wu F."/>
            <person name="An Y."/>
        </authorList>
    </citation>
    <scope>NUCLEOTIDE SEQUENCE [LARGE SCALE GENOMIC DNA]</scope>
    <source>
        <strain evidence="5 6">P620</strain>
    </source>
</reference>
<dbReference type="Pfam" id="PF00975">
    <property type="entry name" value="Thioesterase"/>
    <property type="match status" value="1"/>
</dbReference>
<dbReference type="Pfam" id="PF00550">
    <property type="entry name" value="PP-binding"/>
    <property type="match status" value="1"/>
</dbReference>
<evidence type="ECO:0000256" key="3">
    <source>
        <dbReference type="SAM" id="MobiDB-lite"/>
    </source>
</evidence>
<dbReference type="GO" id="GO:0006633">
    <property type="term" value="P:fatty acid biosynthetic process"/>
    <property type="evidence" value="ECO:0007669"/>
    <property type="project" value="TreeGrafter"/>
</dbReference>
<dbReference type="InterPro" id="IPR036736">
    <property type="entry name" value="ACP-like_sf"/>
</dbReference>
<dbReference type="PROSITE" id="PS50075">
    <property type="entry name" value="CARRIER"/>
    <property type="match status" value="1"/>
</dbReference>
<feature type="region of interest" description="Disordered" evidence="3">
    <location>
        <begin position="114"/>
        <end position="139"/>
    </location>
</feature>
<dbReference type="PANTHER" id="PTHR43775">
    <property type="entry name" value="FATTY ACID SYNTHASE"/>
    <property type="match status" value="1"/>
</dbReference>
<gene>
    <name evidence="5" type="ORF">GJ746_21665</name>
</gene>
<dbReference type="GO" id="GO:0016787">
    <property type="term" value="F:hydrolase activity"/>
    <property type="evidence" value="ECO:0007669"/>
    <property type="project" value="UniProtKB-KW"/>
</dbReference>
<dbReference type="Gene3D" id="3.40.50.1820">
    <property type="entry name" value="alpha/beta hydrolase"/>
    <property type="match status" value="1"/>
</dbReference>
<dbReference type="InterPro" id="IPR001031">
    <property type="entry name" value="Thioesterase"/>
</dbReference>
<evidence type="ECO:0000256" key="2">
    <source>
        <dbReference type="ARBA" id="ARBA00022553"/>
    </source>
</evidence>
<keyword evidence="1" id="KW-0596">Phosphopantetheine</keyword>
<feature type="compositionally biased region" description="Polar residues" evidence="3">
    <location>
        <begin position="122"/>
        <end position="131"/>
    </location>
</feature>
<dbReference type="AlphaFoldDB" id="A0A6B8MY36"/>
<dbReference type="SUPFAM" id="SSF53474">
    <property type="entry name" value="alpha/beta-Hydrolases"/>
    <property type="match status" value="1"/>
</dbReference>
<evidence type="ECO:0000313" key="6">
    <source>
        <dbReference type="Proteomes" id="UP000427108"/>
    </source>
</evidence>
<dbReference type="InterPro" id="IPR020802">
    <property type="entry name" value="TesA-like"/>
</dbReference>
<dbReference type="EMBL" id="CP046115">
    <property type="protein sequence ID" value="QGN39746.1"/>
    <property type="molecule type" value="Genomic_DNA"/>
</dbReference>
<evidence type="ECO:0000259" key="4">
    <source>
        <dbReference type="PROSITE" id="PS50075"/>
    </source>
</evidence>
<dbReference type="SUPFAM" id="SSF47336">
    <property type="entry name" value="ACP-like"/>
    <property type="match status" value="1"/>
</dbReference>
<organism evidence="5 6">
    <name type="scientific">Klebsiella oxytoca</name>
    <dbReference type="NCBI Taxonomy" id="571"/>
    <lineage>
        <taxon>Bacteria</taxon>
        <taxon>Pseudomonadati</taxon>
        <taxon>Pseudomonadota</taxon>
        <taxon>Gammaproteobacteria</taxon>
        <taxon>Enterobacterales</taxon>
        <taxon>Enterobacteriaceae</taxon>
        <taxon>Klebsiella/Raoultella group</taxon>
        <taxon>Klebsiella</taxon>
    </lineage>
</organism>
<dbReference type="Gene3D" id="1.10.1200.10">
    <property type="entry name" value="ACP-like"/>
    <property type="match status" value="1"/>
</dbReference>
<proteinExistence type="predicted"/>
<keyword evidence="5" id="KW-0378">Hydrolase</keyword>
<dbReference type="InterPro" id="IPR009081">
    <property type="entry name" value="PP-bd_ACP"/>
</dbReference>
<dbReference type="GO" id="GO:0004312">
    <property type="term" value="F:fatty acid synthase activity"/>
    <property type="evidence" value="ECO:0007669"/>
    <property type="project" value="TreeGrafter"/>
</dbReference>
<dbReference type="SMART" id="SM01294">
    <property type="entry name" value="PKS_PP_betabranch"/>
    <property type="match status" value="1"/>
</dbReference>
<dbReference type="Proteomes" id="UP000427108">
    <property type="component" value="Chromosome"/>
</dbReference>
<dbReference type="SMART" id="SM00824">
    <property type="entry name" value="PKS_TE"/>
    <property type="match status" value="1"/>
</dbReference>
<dbReference type="GO" id="GO:0031177">
    <property type="term" value="F:phosphopantetheine binding"/>
    <property type="evidence" value="ECO:0007669"/>
    <property type="project" value="InterPro"/>
</dbReference>
<accession>A0A6B8MY36</accession>
<dbReference type="PANTHER" id="PTHR43775:SF37">
    <property type="entry name" value="SI:DKEY-61P9.11"/>
    <property type="match status" value="1"/>
</dbReference>
<dbReference type="InterPro" id="IPR029058">
    <property type="entry name" value="AB_hydrolase_fold"/>
</dbReference>
<feature type="domain" description="Carrier" evidence="4">
    <location>
        <begin position="33"/>
        <end position="108"/>
    </location>
</feature>
<evidence type="ECO:0000313" key="5">
    <source>
        <dbReference type="EMBL" id="QGN39746.1"/>
    </source>
</evidence>
<dbReference type="OrthoDB" id="9023404at2"/>
<protein>
    <submittedName>
        <fullName evidence="5">Alpha/beta fold hydrolase</fullName>
    </submittedName>
</protein>
<sequence>MASQMRYLEDVLLIFILNGSTWRSGLTDEQRRAVLTDSVNSGIAKIMHLESSHAIDPDRSLQEIGLDSMMAVILRQRLAAVTHLELPPTLLFDYPTPNALIAYLYQQTGQAAAGKHHAPVASDSQRPTPTKDTGIPTPEAGMLSQQVARAFNARQFEHGQQLLDIIGAMAGRLTHDSLPLAGSPAVKLATGPDQPELYCVAPFLPMGIFEYADFAAQFQQQRNVWVLPNPGFAAEQRLPGQIKQVLDYYQNAIAQSSHHHPFVLVGHSGGGVLAHLLAAHLESQSIQPVALVLIDSYPSGSMTPEFRNSLMLSLGALWSTMPPADQQMIASAWYQQLLAGQSLPPISTPAMLIRCRDPLPSLQTSDSNAWQTQWPNAAITVDVPGDHFSMIHQYSDITAAQIRQWLETC</sequence>
<name>A0A6B8MY36_KLEOX</name>
<keyword evidence="2" id="KW-0597">Phosphoprotein</keyword>
<evidence type="ECO:0000256" key="1">
    <source>
        <dbReference type="ARBA" id="ARBA00022450"/>
    </source>
</evidence>
<dbReference type="InterPro" id="IPR050091">
    <property type="entry name" value="PKS_NRPS_Biosynth_Enz"/>
</dbReference>
<dbReference type="SMART" id="SM00823">
    <property type="entry name" value="PKS_PP"/>
    <property type="match status" value="1"/>
</dbReference>
<dbReference type="InterPro" id="IPR020806">
    <property type="entry name" value="PKS_PP-bd"/>
</dbReference>